<evidence type="ECO:0000259" key="6">
    <source>
        <dbReference type="Pfam" id="PF00389"/>
    </source>
</evidence>
<dbReference type="PANTHER" id="PTHR42789">
    <property type="entry name" value="D-ISOMER SPECIFIC 2-HYDROXYACID DEHYDROGENASE FAMILY PROTEIN (AFU_ORTHOLOGUE AFUA_6G10090)"/>
    <property type="match status" value="1"/>
</dbReference>
<accession>A0A0M0LD20</accession>
<dbReference type="Pfam" id="PF02826">
    <property type="entry name" value="2-Hacid_dh_C"/>
    <property type="match status" value="1"/>
</dbReference>
<dbReference type="PROSITE" id="PS00065">
    <property type="entry name" value="D_2_HYDROXYACID_DH_1"/>
    <property type="match status" value="1"/>
</dbReference>
<dbReference type="InterPro" id="IPR050857">
    <property type="entry name" value="D-2-hydroxyacid_DH"/>
</dbReference>
<dbReference type="RefSeq" id="WP_053400173.1">
    <property type="nucleotide sequence ID" value="NZ_LILC01000004.1"/>
</dbReference>
<evidence type="ECO:0000256" key="4">
    <source>
        <dbReference type="ARBA" id="ARBA00023027"/>
    </source>
</evidence>
<evidence type="ECO:0000256" key="3">
    <source>
        <dbReference type="ARBA" id="ARBA00023002"/>
    </source>
</evidence>
<dbReference type="GO" id="GO:0016616">
    <property type="term" value="F:oxidoreductase activity, acting on the CH-OH group of donors, NAD or NADP as acceptor"/>
    <property type="evidence" value="ECO:0007669"/>
    <property type="project" value="InterPro"/>
</dbReference>
<sequence>MKCLAIADLFITKEMMKQGLVKLEKSGVDVTVREWKHESLELLQKDNLAIEQGGSEVVKLPDELLEQIESFDMLITQFAPINERVIKFATNLKVIGVLRGGTENINEELAKQRNIDVINTPGRNARSVAEFTVGLILAEMRNIARSHAALKQGKWRKDFPNSEFVPELEDRTIGIIGYGNIGQLVARFMRGFDTRIIFHDPYFNGQTDFENVELDQLLRESDIITLHGRLTDETKHMIKFKHFRAMKQTAIIVNTARSGLIKEDDLIKALQEGEIAGAAIDTFDHEPLDQSSPFFSLDNVTITSHMAGSTQDAFRNTPKKLAERILGMSLV</sequence>
<dbReference type="STRING" id="284581.AMD01_04265"/>
<evidence type="ECO:0000313" key="9">
    <source>
        <dbReference type="Proteomes" id="UP000037558"/>
    </source>
</evidence>
<evidence type="ECO:0000256" key="2">
    <source>
        <dbReference type="ARBA" id="ARBA00022605"/>
    </source>
</evidence>
<dbReference type="InterPro" id="IPR029752">
    <property type="entry name" value="D-isomer_DH_CS1"/>
</dbReference>
<dbReference type="OrthoDB" id="9805416at2"/>
<dbReference type="Proteomes" id="UP000037558">
    <property type="component" value="Unassembled WGS sequence"/>
</dbReference>
<proteinExistence type="inferred from homology"/>
<feature type="domain" description="D-isomer specific 2-hydroxyacid dehydrogenase catalytic" evidence="6">
    <location>
        <begin position="36"/>
        <end position="325"/>
    </location>
</feature>
<evidence type="ECO:0000259" key="7">
    <source>
        <dbReference type="Pfam" id="PF02826"/>
    </source>
</evidence>
<dbReference type="Gene3D" id="3.40.50.720">
    <property type="entry name" value="NAD(P)-binding Rossmann-like Domain"/>
    <property type="match status" value="2"/>
</dbReference>
<reference evidence="9" key="1">
    <citation type="submission" date="2015-08" db="EMBL/GenBank/DDBJ databases">
        <title>Fjat-14210 dsm16467.</title>
        <authorList>
            <person name="Liu B."/>
            <person name="Wang J."/>
            <person name="Zhu Y."/>
            <person name="Liu G."/>
            <person name="Chen Q."/>
            <person name="Chen Z."/>
            <person name="Lan J."/>
            <person name="Che J."/>
            <person name="Ge C."/>
            <person name="Shi H."/>
            <person name="Pan Z."/>
            <person name="Liu X."/>
        </authorList>
    </citation>
    <scope>NUCLEOTIDE SEQUENCE [LARGE SCALE GENOMIC DNA]</scope>
    <source>
        <strain evidence="9">DSM 16467</strain>
    </source>
</reference>
<protein>
    <submittedName>
        <fullName evidence="8">Oxidoreductase</fullName>
    </submittedName>
</protein>
<organism evidence="8 9">
    <name type="scientific">Priestia koreensis</name>
    <dbReference type="NCBI Taxonomy" id="284581"/>
    <lineage>
        <taxon>Bacteria</taxon>
        <taxon>Bacillati</taxon>
        <taxon>Bacillota</taxon>
        <taxon>Bacilli</taxon>
        <taxon>Bacillales</taxon>
        <taxon>Bacillaceae</taxon>
        <taxon>Priestia</taxon>
    </lineage>
</organism>
<evidence type="ECO:0000256" key="1">
    <source>
        <dbReference type="ARBA" id="ARBA00005854"/>
    </source>
</evidence>
<name>A0A0M0LD20_9BACI</name>
<evidence type="ECO:0000313" key="8">
    <source>
        <dbReference type="EMBL" id="KOO48608.1"/>
    </source>
</evidence>
<dbReference type="AlphaFoldDB" id="A0A0M0LD20"/>
<feature type="domain" description="D-isomer specific 2-hydroxyacid dehydrogenase NAD-binding" evidence="7">
    <location>
        <begin position="133"/>
        <end position="307"/>
    </location>
</feature>
<comment type="similarity">
    <text evidence="1 5">Belongs to the D-isomer specific 2-hydroxyacid dehydrogenase family.</text>
</comment>
<keyword evidence="9" id="KW-1185">Reference proteome</keyword>
<keyword evidence="3 5" id="KW-0560">Oxidoreductase</keyword>
<evidence type="ECO:0000256" key="5">
    <source>
        <dbReference type="RuleBase" id="RU003719"/>
    </source>
</evidence>
<dbReference type="PATRIC" id="fig|284581.3.peg.1646"/>
<dbReference type="SUPFAM" id="SSF51735">
    <property type="entry name" value="NAD(P)-binding Rossmann-fold domains"/>
    <property type="match status" value="1"/>
</dbReference>
<dbReference type="EMBL" id="LILC01000004">
    <property type="protein sequence ID" value="KOO48608.1"/>
    <property type="molecule type" value="Genomic_DNA"/>
</dbReference>
<dbReference type="GO" id="GO:0008652">
    <property type="term" value="P:amino acid biosynthetic process"/>
    <property type="evidence" value="ECO:0007669"/>
    <property type="project" value="UniProtKB-KW"/>
</dbReference>
<dbReference type="CDD" id="cd12171">
    <property type="entry name" value="2-Hacid_dh_10"/>
    <property type="match status" value="1"/>
</dbReference>
<dbReference type="GO" id="GO:0051287">
    <property type="term" value="F:NAD binding"/>
    <property type="evidence" value="ECO:0007669"/>
    <property type="project" value="InterPro"/>
</dbReference>
<dbReference type="PANTHER" id="PTHR42789:SF1">
    <property type="entry name" value="D-ISOMER SPECIFIC 2-HYDROXYACID DEHYDROGENASE FAMILY PROTEIN (AFU_ORTHOLOGUE AFUA_6G10090)"/>
    <property type="match status" value="1"/>
</dbReference>
<dbReference type="InterPro" id="IPR006140">
    <property type="entry name" value="D-isomer_DH_NAD-bd"/>
</dbReference>
<dbReference type="SUPFAM" id="SSF52283">
    <property type="entry name" value="Formate/glycerate dehydrogenase catalytic domain-like"/>
    <property type="match status" value="1"/>
</dbReference>
<gene>
    <name evidence="8" type="ORF">AMD01_04265</name>
</gene>
<dbReference type="Pfam" id="PF00389">
    <property type="entry name" value="2-Hacid_dh"/>
    <property type="match status" value="1"/>
</dbReference>
<dbReference type="FunFam" id="3.40.50.720:FF:000203">
    <property type="entry name" value="D-3-phosphoglycerate dehydrogenase (SerA)"/>
    <property type="match status" value="1"/>
</dbReference>
<dbReference type="InterPro" id="IPR036291">
    <property type="entry name" value="NAD(P)-bd_dom_sf"/>
</dbReference>
<comment type="caution">
    <text evidence="8">The sequence shown here is derived from an EMBL/GenBank/DDBJ whole genome shotgun (WGS) entry which is preliminary data.</text>
</comment>
<keyword evidence="2" id="KW-0028">Amino-acid biosynthesis</keyword>
<keyword evidence="4" id="KW-0520">NAD</keyword>
<dbReference type="InterPro" id="IPR006139">
    <property type="entry name" value="D-isomer_2_OHA_DH_cat_dom"/>
</dbReference>